<dbReference type="PROSITE" id="PS51257">
    <property type="entry name" value="PROKAR_LIPOPROTEIN"/>
    <property type="match status" value="1"/>
</dbReference>
<organism evidence="5 6">
    <name type="scientific">Epilithonimonas zeae</name>
    <dbReference type="NCBI Taxonomy" id="1416779"/>
    <lineage>
        <taxon>Bacteria</taxon>
        <taxon>Pseudomonadati</taxon>
        <taxon>Bacteroidota</taxon>
        <taxon>Flavobacteriia</taxon>
        <taxon>Flavobacteriales</taxon>
        <taxon>Weeksellaceae</taxon>
        <taxon>Chryseobacterium group</taxon>
        <taxon>Epilithonimonas</taxon>
    </lineage>
</organism>
<keyword evidence="4" id="KW-0812">Transmembrane</keyword>
<dbReference type="RefSeq" id="WP_139297347.1">
    <property type="nucleotide sequence ID" value="NZ_FSRK01000002.1"/>
</dbReference>
<keyword evidence="1" id="KW-0808">Transferase</keyword>
<dbReference type="SMART" id="SM00028">
    <property type="entry name" value="TPR"/>
    <property type="match status" value="3"/>
</dbReference>
<dbReference type="PANTHER" id="PTHR24421">
    <property type="entry name" value="NITRATE/NITRITE SENSOR PROTEIN NARX-RELATED"/>
    <property type="match status" value="1"/>
</dbReference>
<dbReference type="EMBL" id="FSRK01000002">
    <property type="protein sequence ID" value="SIO31637.1"/>
    <property type="molecule type" value="Genomic_DNA"/>
</dbReference>
<dbReference type="OrthoDB" id="943406at2"/>
<dbReference type="GO" id="GO:0000160">
    <property type="term" value="P:phosphorelay signal transduction system"/>
    <property type="evidence" value="ECO:0007669"/>
    <property type="project" value="UniProtKB-KW"/>
</dbReference>
<dbReference type="InterPro" id="IPR036890">
    <property type="entry name" value="HATPase_C_sf"/>
</dbReference>
<sequence length="563" mass="65896">MQKSIFCFLLLILFSCTEKTEQHKDTSPKKELNPFYEKAFVLMDKNQTDSAFYYLNKGKDLFQKRKDSFGMAKSFVNMAILQENTGDNFGSIESSLIASKFLKEKDTAHYYSLFCNYNNLGVASGNLKNYDDAKRFYNKALLFTKDPVDKLMLFNNLAIAYHNEKDFTKAISIYKKLIDSIGSKSEFYPRLLLNYSRSKWFQNNNYNPLKNYLLAEKLSENWDDDWDKDAAYAYLAAYYLNKEPDSAKFYAKKMLTLAKKLQYPADELEALQTLIKLSDGTETQQYFDQYSKTQDSLVNAQNKAKNQFALIRFDSEKAKTENLILQKEHASHEYQVQIQKIIISLLISVFLIVIVITYFWVKKRRERLLLEANNKLQEQRLDLSKRVHDVVANGIYEVMTTIENQKDLPKEKLLDKLELMYEKSRDLSYDNNSQQDFQDKILGLVSSFDNEETKIIIIGNDFDFWKNLSYKFKEETYQIIRELLVNMKKHSSATQVILRFNQKNDNYEIVYSDNGVGLPENFVEKNGFTNIKSRLEEINANLMIEKSHSEGLKLSIKHCSYVQ</sequence>
<evidence type="ECO:0000256" key="1">
    <source>
        <dbReference type="ARBA" id="ARBA00022679"/>
    </source>
</evidence>
<keyword evidence="3" id="KW-0902">Two-component regulatory system</keyword>
<keyword evidence="4" id="KW-0472">Membrane</keyword>
<proteinExistence type="predicted"/>
<dbReference type="Gene3D" id="1.25.40.10">
    <property type="entry name" value="Tetratricopeptide repeat domain"/>
    <property type="match status" value="1"/>
</dbReference>
<dbReference type="InterPro" id="IPR019734">
    <property type="entry name" value="TPR_rpt"/>
</dbReference>
<feature type="transmembrane region" description="Helical" evidence="4">
    <location>
        <begin position="341"/>
        <end position="361"/>
    </location>
</feature>
<dbReference type="InterPro" id="IPR050482">
    <property type="entry name" value="Sensor_HK_TwoCompSys"/>
</dbReference>
<dbReference type="Proteomes" id="UP000185207">
    <property type="component" value="Unassembled WGS sequence"/>
</dbReference>
<dbReference type="InterPro" id="IPR011990">
    <property type="entry name" value="TPR-like_helical_dom_sf"/>
</dbReference>
<dbReference type="AlphaFoldDB" id="A0A1N6IHY3"/>
<dbReference type="Pfam" id="PF13181">
    <property type="entry name" value="TPR_8"/>
    <property type="match status" value="2"/>
</dbReference>
<name>A0A1N6IHY3_9FLAO</name>
<evidence type="ECO:0000256" key="4">
    <source>
        <dbReference type="SAM" id="Phobius"/>
    </source>
</evidence>
<evidence type="ECO:0000313" key="5">
    <source>
        <dbReference type="EMBL" id="SIO31637.1"/>
    </source>
</evidence>
<dbReference type="PANTHER" id="PTHR24421:SF60">
    <property type="entry name" value="SENSOR HISTIDINE KINASE COMP"/>
    <property type="match status" value="1"/>
</dbReference>
<protein>
    <submittedName>
        <fullName evidence="5">Signal transduction histidine kinase</fullName>
    </submittedName>
</protein>
<accession>A0A1N6IHY3</accession>
<evidence type="ECO:0000256" key="3">
    <source>
        <dbReference type="ARBA" id="ARBA00023012"/>
    </source>
</evidence>
<dbReference type="Gene3D" id="3.30.565.10">
    <property type="entry name" value="Histidine kinase-like ATPase, C-terminal domain"/>
    <property type="match status" value="1"/>
</dbReference>
<dbReference type="GO" id="GO:0016301">
    <property type="term" value="F:kinase activity"/>
    <property type="evidence" value="ECO:0007669"/>
    <property type="project" value="UniProtKB-KW"/>
</dbReference>
<gene>
    <name evidence="5" type="ORF">SAMN05444409_2686</name>
</gene>
<evidence type="ECO:0000256" key="2">
    <source>
        <dbReference type="ARBA" id="ARBA00022777"/>
    </source>
</evidence>
<reference evidence="6" key="1">
    <citation type="submission" date="2016-11" db="EMBL/GenBank/DDBJ databases">
        <authorList>
            <person name="Varghese N."/>
            <person name="Submissions S."/>
        </authorList>
    </citation>
    <scope>NUCLEOTIDE SEQUENCE [LARGE SCALE GENOMIC DNA]</scope>
    <source>
        <strain evidence="6">DSM 27623</strain>
    </source>
</reference>
<dbReference type="SUPFAM" id="SSF48452">
    <property type="entry name" value="TPR-like"/>
    <property type="match status" value="1"/>
</dbReference>
<keyword evidence="2 5" id="KW-0418">Kinase</keyword>
<evidence type="ECO:0000313" key="6">
    <source>
        <dbReference type="Proteomes" id="UP000185207"/>
    </source>
</evidence>
<dbReference type="STRING" id="1416779.SAMN05444409_2686"/>
<keyword evidence="4" id="KW-1133">Transmembrane helix</keyword>
<dbReference type="SUPFAM" id="SSF55874">
    <property type="entry name" value="ATPase domain of HSP90 chaperone/DNA topoisomerase II/histidine kinase"/>
    <property type="match status" value="1"/>
</dbReference>
<keyword evidence="6" id="KW-1185">Reference proteome</keyword>